<feature type="region of interest" description="Disordered" evidence="8">
    <location>
        <begin position="527"/>
        <end position="564"/>
    </location>
</feature>
<feature type="compositionally biased region" description="Low complexity" evidence="8">
    <location>
        <begin position="148"/>
        <end position="159"/>
    </location>
</feature>
<feature type="compositionally biased region" description="Low complexity" evidence="8">
    <location>
        <begin position="892"/>
        <end position="903"/>
    </location>
</feature>
<dbReference type="Gene3D" id="3.30.890.10">
    <property type="entry name" value="Methyl-cpg-binding Protein 2, Chain A"/>
    <property type="match status" value="1"/>
</dbReference>
<feature type="region of interest" description="Disordered" evidence="8">
    <location>
        <begin position="989"/>
        <end position="1030"/>
    </location>
</feature>
<accession>A0A2J7QX03</accession>
<dbReference type="InterPro" id="IPR013083">
    <property type="entry name" value="Znf_RING/FYVE/PHD"/>
</dbReference>
<evidence type="ECO:0000256" key="3">
    <source>
        <dbReference type="ARBA" id="ARBA00022737"/>
    </source>
</evidence>
<feature type="compositionally biased region" description="Gly residues" evidence="8">
    <location>
        <begin position="324"/>
        <end position="342"/>
    </location>
</feature>
<evidence type="ECO:0000256" key="7">
    <source>
        <dbReference type="PROSITE-ProRule" id="PRU00042"/>
    </source>
</evidence>
<feature type="compositionally biased region" description="Basic and acidic residues" evidence="8">
    <location>
        <begin position="805"/>
        <end position="825"/>
    </location>
</feature>
<evidence type="ECO:0000313" key="11">
    <source>
        <dbReference type="Proteomes" id="UP000235965"/>
    </source>
</evidence>
<keyword evidence="2" id="KW-0479">Metal-binding</keyword>
<dbReference type="InterPro" id="IPR016177">
    <property type="entry name" value="DNA-bd_dom_sf"/>
</dbReference>
<organism evidence="10 11">
    <name type="scientific">Cryptotermes secundus</name>
    <dbReference type="NCBI Taxonomy" id="105785"/>
    <lineage>
        <taxon>Eukaryota</taxon>
        <taxon>Metazoa</taxon>
        <taxon>Ecdysozoa</taxon>
        <taxon>Arthropoda</taxon>
        <taxon>Hexapoda</taxon>
        <taxon>Insecta</taxon>
        <taxon>Pterygota</taxon>
        <taxon>Neoptera</taxon>
        <taxon>Polyneoptera</taxon>
        <taxon>Dictyoptera</taxon>
        <taxon>Blattodea</taxon>
        <taxon>Blattoidea</taxon>
        <taxon>Termitoidae</taxon>
        <taxon>Kalotermitidae</taxon>
        <taxon>Cryptotermitinae</taxon>
        <taxon>Cryptotermes</taxon>
    </lineage>
</organism>
<dbReference type="SMART" id="SM00355">
    <property type="entry name" value="ZnF_C2H2"/>
    <property type="match status" value="1"/>
</dbReference>
<feature type="compositionally biased region" description="Pro residues" evidence="8">
    <location>
        <begin position="1095"/>
        <end position="1105"/>
    </location>
</feature>
<feature type="region of interest" description="Disordered" evidence="8">
    <location>
        <begin position="770"/>
        <end position="937"/>
    </location>
</feature>
<dbReference type="GO" id="GO:0008270">
    <property type="term" value="F:zinc ion binding"/>
    <property type="evidence" value="ECO:0007669"/>
    <property type="project" value="UniProtKB-KW"/>
</dbReference>
<name>A0A2J7QX03_9NEOP</name>
<feature type="compositionally biased region" description="Basic and acidic residues" evidence="8">
    <location>
        <begin position="347"/>
        <end position="358"/>
    </location>
</feature>
<dbReference type="Pfam" id="PF01429">
    <property type="entry name" value="MBD"/>
    <property type="match status" value="1"/>
</dbReference>
<evidence type="ECO:0000256" key="4">
    <source>
        <dbReference type="ARBA" id="ARBA00022771"/>
    </source>
</evidence>
<feature type="compositionally biased region" description="Basic residues" evidence="8">
    <location>
        <begin position="103"/>
        <end position="113"/>
    </location>
</feature>
<dbReference type="PROSITE" id="PS01359">
    <property type="entry name" value="ZF_PHD_1"/>
    <property type="match status" value="1"/>
</dbReference>
<dbReference type="SUPFAM" id="SSF57903">
    <property type="entry name" value="FYVE/PHD zinc finger"/>
    <property type="match status" value="1"/>
</dbReference>
<dbReference type="SUPFAM" id="SSF54171">
    <property type="entry name" value="DNA-binding domain"/>
    <property type="match status" value="1"/>
</dbReference>
<dbReference type="SMART" id="SM00249">
    <property type="entry name" value="PHD"/>
    <property type="match status" value="1"/>
</dbReference>
<dbReference type="AlphaFoldDB" id="A0A2J7QX03"/>
<dbReference type="InterPro" id="IPR043449">
    <property type="entry name" value="PHF20-like"/>
</dbReference>
<dbReference type="Proteomes" id="UP000235965">
    <property type="component" value="Unassembled WGS sequence"/>
</dbReference>
<feature type="compositionally biased region" description="Basic and acidic residues" evidence="8">
    <location>
        <begin position="60"/>
        <end position="74"/>
    </location>
</feature>
<comment type="caution">
    <text evidence="10">The sequence shown here is derived from an EMBL/GenBank/DDBJ whole genome shotgun (WGS) entry which is preliminary data.</text>
</comment>
<dbReference type="InterPro" id="IPR001965">
    <property type="entry name" value="Znf_PHD"/>
</dbReference>
<feature type="region of interest" description="Disordered" evidence="8">
    <location>
        <begin position="174"/>
        <end position="196"/>
    </location>
</feature>
<dbReference type="InterPro" id="IPR011011">
    <property type="entry name" value="Znf_FYVE_PHD"/>
</dbReference>
<feature type="region of interest" description="Disordered" evidence="8">
    <location>
        <begin position="954"/>
        <end position="974"/>
    </location>
</feature>
<feature type="compositionally biased region" description="Basic and acidic residues" evidence="8">
    <location>
        <begin position="1009"/>
        <end position="1024"/>
    </location>
</feature>
<comment type="subcellular location">
    <subcellularLocation>
        <location evidence="1">Nucleus</location>
    </subcellularLocation>
</comment>
<sequence>ENADKPRRGLQQGEPQGKAKSLEVKSYTRKIPGNAEDEEAPRRRRKDFSNNSSKSANRSNRKESDREETVKWESDGQAGFIVESPDGPRKTTVVPDKNLPRGWSKHTIQRKHGNSAGKWDVILVKSRGPGGKAKGIIGPGDGDMGEHQSVPQQQKQQLQPQRRVKTLLPKIRRTSASQCEDVDREKNVDPTPPPPPYTAAVMSVPAIRMETEMLEGEVLVGGLKIQMENNTFKCPKDGCGKNFRKENLLQMHLKHYHPEYNKFMGSTPNVADLAYARTVGESIDDLIPKSRYSGVGAFAMGSTSYSEKTNRFEPSRKSKTGPSFGVGSGKSGGVGGNGGGGDCSTALEKKKGTSKEKQSSVATKKPGKGMIGDGDGRASADDVSGESKVPSEEKLTVVENTSAPVTDIAAITTHKEEKKEPQTTIKTLMPVIRSPSHAQEISATERLKSKFPAVEEGEEYIEVIDVGPQQIPPTHTTSLQFMPQSSVSNTQSTTSSTKSLRTIRRRRLSDFHFEPLHKRRKIASTSKLDMSEDAADVVDDSGGSPVDVKTPTTGTVGSGRSTTTTYRYSKKKTPIVHLEKLNVVTDSNAAEQPAVDHLRKEELINCTCGFMEEDGLMIQCDLCLCWQHGICNNIEKETEVPEKYVCPICLNPYRQRKSKKYLHDQDWLKEGKLPSLSFRSKNESNILEREAILKRSHDLTGSLLQIQQVLHSLRVKVNIAGKSDHPKLYLWAKSWEKEGESSSAQLTSVSQQHVAAEDEFKPQLENNASCSHNEEKAASDTSTVVPPKMTDQKDAVPIPVPSELGRVEHPDGSKQDTKTGDREVNLEQQVQKETVVAERETSEVHSLSDKIKDENRLDRRTSEKKHETEIEAVTTENVDGVESSLSNEQHPSSTNDQNNSDSNAPPSNEDQGTKIDQLQLQFEGTADKPVSPRALGNVHRHDCEAYPAAEKVQAKEEISDAGSENQVVQSEKKEGCISEVCSEEKLEVTDMCSSSEDVPKQLDPGPTEETVKSNSEKKPDETMSRLESPGLLHQTITNANPLNNGGIGGQLDTSGHPMLQLPICQSELMQFASTIADNLSATEPGRPAASGPVPVAEPPRAPQPEAPIDPVECRSCLLDHIDHFQTQIDTRLTMLEEQVAALESQDPDAAKDEGPDFYPQTKQTIQMLLRDLQTMRKIAALN</sequence>
<evidence type="ECO:0000256" key="2">
    <source>
        <dbReference type="ARBA" id="ARBA00022723"/>
    </source>
</evidence>
<feature type="compositionally biased region" description="Polar residues" evidence="8">
    <location>
        <begin position="904"/>
        <end position="922"/>
    </location>
</feature>
<evidence type="ECO:0000256" key="5">
    <source>
        <dbReference type="ARBA" id="ARBA00022833"/>
    </source>
</evidence>
<gene>
    <name evidence="10" type="ORF">B7P43_G15637</name>
</gene>
<dbReference type="OrthoDB" id="161570at2759"/>
<keyword evidence="3" id="KW-0677">Repeat</keyword>
<feature type="compositionally biased region" description="Low complexity" evidence="8">
    <location>
        <begin position="49"/>
        <end position="58"/>
    </location>
</feature>
<evidence type="ECO:0000256" key="8">
    <source>
        <dbReference type="SAM" id="MobiDB-lite"/>
    </source>
</evidence>
<evidence type="ECO:0000313" key="10">
    <source>
        <dbReference type="EMBL" id="PNF33113.1"/>
    </source>
</evidence>
<evidence type="ECO:0000256" key="1">
    <source>
        <dbReference type="ARBA" id="ARBA00004123"/>
    </source>
</evidence>
<feature type="compositionally biased region" description="Basic and acidic residues" evidence="8">
    <location>
        <begin position="835"/>
        <end position="869"/>
    </location>
</feature>
<proteinExistence type="predicted"/>
<keyword evidence="5" id="KW-0862">Zinc</keyword>
<dbReference type="PANTHER" id="PTHR15856">
    <property type="entry name" value="PHD FINGER PROTEIN 20-RELATED"/>
    <property type="match status" value="1"/>
</dbReference>
<dbReference type="GO" id="GO:0044545">
    <property type="term" value="C:NSL complex"/>
    <property type="evidence" value="ECO:0007669"/>
    <property type="project" value="TreeGrafter"/>
</dbReference>
<keyword evidence="6" id="KW-0539">Nucleus</keyword>
<protein>
    <recommendedName>
        <fullName evidence="9">C2H2-type domain-containing protein</fullName>
    </recommendedName>
</protein>
<feature type="compositionally biased region" description="Low complexity" evidence="8">
    <location>
        <begin position="540"/>
        <end position="564"/>
    </location>
</feature>
<dbReference type="Gene3D" id="3.30.40.10">
    <property type="entry name" value="Zinc/RING finger domain, C3HC4 (zinc finger)"/>
    <property type="match status" value="1"/>
</dbReference>
<feature type="region of interest" description="Disordered" evidence="8">
    <location>
        <begin position="1080"/>
        <end position="1105"/>
    </location>
</feature>
<dbReference type="PANTHER" id="PTHR15856:SF51">
    <property type="entry name" value="MBD-R2"/>
    <property type="match status" value="1"/>
</dbReference>
<feature type="region of interest" description="Disordered" evidence="8">
    <location>
        <begin position="1"/>
        <end position="120"/>
    </location>
</feature>
<dbReference type="GO" id="GO:0005634">
    <property type="term" value="C:nucleus"/>
    <property type="evidence" value="ECO:0007669"/>
    <property type="project" value="UniProtKB-SubCell"/>
</dbReference>
<feature type="region of interest" description="Disordered" evidence="8">
    <location>
        <begin position="138"/>
        <end position="159"/>
    </location>
</feature>
<feature type="region of interest" description="Disordered" evidence="8">
    <location>
        <begin position="303"/>
        <end position="394"/>
    </location>
</feature>
<keyword evidence="4 7" id="KW-0863">Zinc-finger</keyword>
<dbReference type="GO" id="GO:0006357">
    <property type="term" value="P:regulation of transcription by RNA polymerase II"/>
    <property type="evidence" value="ECO:0007669"/>
    <property type="project" value="TreeGrafter"/>
</dbReference>
<dbReference type="InterPro" id="IPR013087">
    <property type="entry name" value="Znf_C2H2_type"/>
</dbReference>
<evidence type="ECO:0000259" key="9">
    <source>
        <dbReference type="PROSITE" id="PS50157"/>
    </source>
</evidence>
<dbReference type="GO" id="GO:0003677">
    <property type="term" value="F:DNA binding"/>
    <property type="evidence" value="ECO:0007669"/>
    <property type="project" value="InterPro"/>
</dbReference>
<feature type="domain" description="C2H2-type" evidence="9">
    <location>
        <begin position="232"/>
        <end position="262"/>
    </location>
</feature>
<feature type="non-terminal residue" evidence="10">
    <location>
        <position position="1"/>
    </location>
</feature>
<keyword evidence="11" id="KW-1185">Reference proteome</keyword>
<dbReference type="InterPro" id="IPR019786">
    <property type="entry name" value="Zinc_finger_PHD-type_CS"/>
</dbReference>
<evidence type="ECO:0000256" key="6">
    <source>
        <dbReference type="ARBA" id="ARBA00023242"/>
    </source>
</evidence>
<dbReference type="Pfam" id="PF20826">
    <property type="entry name" value="PHD_5"/>
    <property type="match status" value="1"/>
</dbReference>
<dbReference type="PROSITE" id="PS50157">
    <property type="entry name" value="ZINC_FINGER_C2H2_2"/>
    <property type="match status" value="1"/>
</dbReference>
<dbReference type="EMBL" id="NEVH01009408">
    <property type="protein sequence ID" value="PNF33113.1"/>
    <property type="molecule type" value="Genomic_DNA"/>
</dbReference>
<dbReference type="PROSITE" id="PS00028">
    <property type="entry name" value="ZINC_FINGER_C2H2_1"/>
    <property type="match status" value="1"/>
</dbReference>
<reference evidence="10 11" key="1">
    <citation type="submission" date="2017-12" db="EMBL/GenBank/DDBJ databases">
        <title>Hemimetabolous genomes reveal molecular basis of termite eusociality.</title>
        <authorList>
            <person name="Harrison M.C."/>
            <person name="Jongepier E."/>
            <person name="Robertson H.M."/>
            <person name="Arning N."/>
            <person name="Bitard-Feildel T."/>
            <person name="Chao H."/>
            <person name="Childers C.P."/>
            <person name="Dinh H."/>
            <person name="Doddapaneni H."/>
            <person name="Dugan S."/>
            <person name="Gowin J."/>
            <person name="Greiner C."/>
            <person name="Han Y."/>
            <person name="Hu H."/>
            <person name="Hughes D.S.T."/>
            <person name="Huylmans A.-K."/>
            <person name="Kemena C."/>
            <person name="Kremer L.P.M."/>
            <person name="Lee S.L."/>
            <person name="Lopez-Ezquerra A."/>
            <person name="Mallet L."/>
            <person name="Monroy-Kuhn J.M."/>
            <person name="Moser A."/>
            <person name="Murali S.C."/>
            <person name="Muzny D.M."/>
            <person name="Otani S."/>
            <person name="Piulachs M.-D."/>
            <person name="Poelchau M."/>
            <person name="Qu J."/>
            <person name="Schaub F."/>
            <person name="Wada-Katsumata A."/>
            <person name="Worley K.C."/>
            <person name="Xie Q."/>
            <person name="Ylla G."/>
            <person name="Poulsen M."/>
            <person name="Gibbs R.A."/>
            <person name="Schal C."/>
            <person name="Richards S."/>
            <person name="Belles X."/>
            <person name="Korb J."/>
            <person name="Bornberg-Bauer E."/>
        </authorList>
    </citation>
    <scope>NUCLEOTIDE SEQUENCE [LARGE SCALE GENOMIC DNA]</scope>
    <source>
        <tissue evidence="10">Whole body</tissue>
    </source>
</reference>
<dbReference type="InterPro" id="IPR001739">
    <property type="entry name" value="Methyl_CpG_DNA-bd"/>
</dbReference>